<accession>A0A1Y6CDJ3</accession>
<dbReference type="Proteomes" id="UP000192907">
    <property type="component" value="Unassembled WGS sequence"/>
</dbReference>
<feature type="transmembrane region" description="Helical" evidence="1">
    <location>
        <begin position="6"/>
        <end position="27"/>
    </location>
</feature>
<keyword evidence="1" id="KW-0472">Membrane</keyword>
<protein>
    <submittedName>
        <fullName evidence="2">Uncharacterized protein</fullName>
    </submittedName>
</protein>
<evidence type="ECO:0000313" key="2">
    <source>
        <dbReference type="EMBL" id="SMF49547.1"/>
    </source>
</evidence>
<sequence length="74" mass="8169">MGSSILRVALYSIKALGSIVGLLFLFFEEYFSANNLKGGCSSDKSFTAEYLRTVGASSIATRVVFYNSFFKTLY</sequence>
<evidence type="ECO:0000256" key="1">
    <source>
        <dbReference type="SAM" id="Phobius"/>
    </source>
</evidence>
<dbReference type="EMBL" id="FWZT01000015">
    <property type="protein sequence ID" value="SMF49547.1"/>
    <property type="molecule type" value="Genomic_DNA"/>
</dbReference>
<proteinExistence type="predicted"/>
<dbReference type="AlphaFoldDB" id="A0A1Y6CDJ3"/>
<keyword evidence="1" id="KW-0812">Transmembrane</keyword>
<organism evidence="2 3">
    <name type="scientific">Pseudobacteriovorax antillogorgiicola</name>
    <dbReference type="NCBI Taxonomy" id="1513793"/>
    <lineage>
        <taxon>Bacteria</taxon>
        <taxon>Pseudomonadati</taxon>
        <taxon>Bdellovibrionota</taxon>
        <taxon>Oligoflexia</taxon>
        <taxon>Oligoflexales</taxon>
        <taxon>Pseudobacteriovoracaceae</taxon>
        <taxon>Pseudobacteriovorax</taxon>
    </lineage>
</organism>
<evidence type="ECO:0000313" key="3">
    <source>
        <dbReference type="Proteomes" id="UP000192907"/>
    </source>
</evidence>
<name>A0A1Y6CDJ3_9BACT</name>
<keyword evidence="1" id="KW-1133">Transmembrane helix</keyword>
<keyword evidence="3" id="KW-1185">Reference proteome</keyword>
<gene>
    <name evidence="2" type="ORF">SAMN06296036_11585</name>
</gene>
<reference evidence="3" key="1">
    <citation type="submission" date="2017-04" db="EMBL/GenBank/DDBJ databases">
        <authorList>
            <person name="Varghese N."/>
            <person name="Submissions S."/>
        </authorList>
    </citation>
    <scope>NUCLEOTIDE SEQUENCE [LARGE SCALE GENOMIC DNA]</scope>
    <source>
        <strain evidence="3">RKEM611</strain>
    </source>
</reference>